<gene>
    <name evidence="2" type="ORF">AVDCRST_MAG04-384</name>
</gene>
<dbReference type="AlphaFoldDB" id="A0A6J4H6E7"/>
<sequence>MALQAARPAPHPARTARRGRGGDIPTPPALSGRKALPGGAFIAGADGAYLPPTQGPAPRTVAEFA</sequence>
<feature type="region of interest" description="Disordered" evidence="1">
    <location>
        <begin position="1"/>
        <end position="65"/>
    </location>
</feature>
<evidence type="ECO:0000313" key="2">
    <source>
        <dbReference type="EMBL" id="CAA9216119.1"/>
    </source>
</evidence>
<proteinExistence type="predicted"/>
<name>A0A6J4H6E7_9PROT</name>
<evidence type="ECO:0000256" key="1">
    <source>
        <dbReference type="SAM" id="MobiDB-lite"/>
    </source>
</evidence>
<organism evidence="2">
    <name type="scientific">uncultured Acetobacteraceae bacterium</name>
    <dbReference type="NCBI Taxonomy" id="169975"/>
    <lineage>
        <taxon>Bacteria</taxon>
        <taxon>Pseudomonadati</taxon>
        <taxon>Pseudomonadota</taxon>
        <taxon>Alphaproteobacteria</taxon>
        <taxon>Acetobacterales</taxon>
        <taxon>Acetobacteraceae</taxon>
        <taxon>environmental samples</taxon>
    </lineage>
</organism>
<protein>
    <submittedName>
        <fullName evidence="2">Uncharacterized protein</fullName>
    </submittedName>
</protein>
<accession>A0A6J4H6E7</accession>
<dbReference type="EMBL" id="CADCTL010000028">
    <property type="protein sequence ID" value="CAA9216119.1"/>
    <property type="molecule type" value="Genomic_DNA"/>
</dbReference>
<reference evidence="2" key="1">
    <citation type="submission" date="2020-02" db="EMBL/GenBank/DDBJ databases">
        <authorList>
            <person name="Meier V. D."/>
        </authorList>
    </citation>
    <scope>NUCLEOTIDE SEQUENCE</scope>
    <source>
        <strain evidence="2">AVDCRST_MAG04</strain>
    </source>
</reference>